<sequence length="104" mass="12149">MTKKMYTPVSPLKMAYQRGERWYGILCMVWSAMTRKIDRARKPSRLGIRDIDAARVGRGWDIVKRASVGANYIVTSLRKCFDLIRMQVYASRNWNKSSRNLGFQ</sequence>
<proteinExistence type="predicted"/>
<accession>A0A917HH16</accession>
<keyword evidence="2" id="KW-1185">Reference proteome</keyword>
<reference evidence="1" key="1">
    <citation type="journal article" date="2014" name="Int. J. Syst. Evol. Microbiol.">
        <title>Complete genome sequence of Corynebacterium casei LMG S-19264T (=DSM 44701T), isolated from a smear-ripened cheese.</title>
        <authorList>
            <consortium name="US DOE Joint Genome Institute (JGI-PGF)"/>
            <person name="Walter F."/>
            <person name="Albersmeier A."/>
            <person name="Kalinowski J."/>
            <person name="Ruckert C."/>
        </authorList>
    </citation>
    <scope>NUCLEOTIDE SEQUENCE</scope>
    <source>
        <strain evidence="1">CGMCC 1.12997</strain>
    </source>
</reference>
<dbReference type="AlphaFoldDB" id="A0A917HH16"/>
<gene>
    <name evidence="1" type="ORF">GCM10011585_21920</name>
</gene>
<name>A0A917HH16_9BACT</name>
<comment type="caution">
    <text evidence="1">The sequence shown here is derived from an EMBL/GenBank/DDBJ whole genome shotgun (WGS) entry which is preliminary data.</text>
</comment>
<reference evidence="1" key="2">
    <citation type="submission" date="2020-09" db="EMBL/GenBank/DDBJ databases">
        <authorList>
            <person name="Sun Q."/>
            <person name="Zhou Y."/>
        </authorList>
    </citation>
    <scope>NUCLEOTIDE SEQUENCE</scope>
    <source>
        <strain evidence="1">CGMCC 1.12997</strain>
    </source>
</reference>
<protein>
    <submittedName>
        <fullName evidence="1">Uncharacterized protein</fullName>
    </submittedName>
</protein>
<evidence type="ECO:0000313" key="1">
    <source>
        <dbReference type="EMBL" id="GGG78378.1"/>
    </source>
</evidence>
<dbReference type="Proteomes" id="UP000647241">
    <property type="component" value="Unassembled WGS sequence"/>
</dbReference>
<dbReference type="EMBL" id="BMGT01000002">
    <property type="protein sequence ID" value="GGG78378.1"/>
    <property type="molecule type" value="Genomic_DNA"/>
</dbReference>
<organism evidence="1 2">
    <name type="scientific">Edaphobacter dinghuensis</name>
    <dbReference type="NCBI Taxonomy" id="1560005"/>
    <lineage>
        <taxon>Bacteria</taxon>
        <taxon>Pseudomonadati</taxon>
        <taxon>Acidobacteriota</taxon>
        <taxon>Terriglobia</taxon>
        <taxon>Terriglobales</taxon>
        <taxon>Acidobacteriaceae</taxon>
        <taxon>Edaphobacter</taxon>
    </lineage>
</organism>
<evidence type="ECO:0000313" key="2">
    <source>
        <dbReference type="Proteomes" id="UP000647241"/>
    </source>
</evidence>